<dbReference type="InterPro" id="IPR015956">
    <property type="entry name" value="Peniciliin-bd_prot_C_sf"/>
</dbReference>
<evidence type="ECO:0000259" key="18">
    <source>
        <dbReference type="SMART" id="SM00936"/>
    </source>
</evidence>
<dbReference type="SUPFAM" id="SSF56601">
    <property type="entry name" value="beta-lactamase/transpeptidase-like"/>
    <property type="match status" value="1"/>
</dbReference>
<feature type="transmembrane region" description="Helical" evidence="16">
    <location>
        <begin position="372"/>
        <end position="391"/>
    </location>
</feature>
<evidence type="ECO:0000256" key="10">
    <source>
        <dbReference type="ARBA" id="ARBA00022984"/>
    </source>
</evidence>
<dbReference type="InterPro" id="IPR018044">
    <property type="entry name" value="Peptidase_S11"/>
</dbReference>
<evidence type="ECO:0000256" key="3">
    <source>
        <dbReference type="ARBA" id="ARBA00007164"/>
    </source>
</evidence>
<organism evidence="19 20">
    <name type="scientific">Biomaibacter acetigenes</name>
    <dbReference type="NCBI Taxonomy" id="2316383"/>
    <lineage>
        <taxon>Bacteria</taxon>
        <taxon>Bacillati</taxon>
        <taxon>Bacillota</taxon>
        <taxon>Clostridia</taxon>
        <taxon>Thermosediminibacterales</taxon>
        <taxon>Tepidanaerobacteraceae</taxon>
        <taxon>Biomaibacter</taxon>
    </lineage>
</organism>
<dbReference type="GO" id="GO:0071555">
    <property type="term" value="P:cell wall organization"/>
    <property type="evidence" value="ECO:0007669"/>
    <property type="project" value="UniProtKB-KW"/>
</dbReference>
<evidence type="ECO:0000256" key="12">
    <source>
        <dbReference type="ARBA" id="ARBA00034000"/>
    </source>
</evidence>
<evidence type="ECO:0000256" key="4">
    <source>
        <dbReference type="ARBA" id="ARBA00012448"/>
    </source>
</evidence>
<dbReference type="SMART" id="SM00936">
    <property type="entry name" value="PBP5_C"/>
    <property type="match status" value="1"/>
</dbReference>
<dbReference type="GO" id="GO:0008360">
    <property type="term" value="P:regulation of cell shape"/>
    <property type="evidence" value="ECO:0007669"/>
    <property type="project" value="UniProtKB-KW"/>
</dbReference>
<evidence type="ECO:0000313" key="20">
    <source>
        <dbReference type="Proteomes" id="UP000280960"/>
    </source>
</evidence>
<keyword evidence="16" id="KW-0472">Membrane</keyword>
<dbReference type="InterPro" id="IPR037167">
    <property type="entry name" value="Peptidase_S11_C_sf"/>
</dbReference>
<comment type="pathway">
    <text evidence="2">Cell wall biogenesis; peptidoglycan biosynthesis.</text>
</comment>
<evidence type="ECO:0000256" key="1">
    <source>
        <dbReference type="ARBA" id="ARBA00003217"/>
    </source>
</evidence>
<keyword evidence="8" id="KW-0378">Hydrolase</keyword>
<dbReference type="KEGG" id="bacg:D2962_10255"/>
<evidence type="ECO:0000256" key="7">
    <source>
        <dbReference type="ARBA" id="ARBA00022729"/>
    </source>
</evidence>
<evidence type="ECO:0000256" key="11">
    <source>
        <dbReference type="ARBA" id="ARBA00023316"/>
    </source>
</evidence>
<gene>
    <name evidence="19" type="ORF">D2962_10255</name>
</gene>
<evidence type="ECO:0000256" key="14">
    <source>
        <dbReference type="PIRSR" id="PIRSR618044-2"/>
    </source>
</evidence>
<dbReference type="UniPathway" id="UPA00219"/>
<protein>
    <recommendedName>
        <fullName evidence="4">serine-type D-Ala-D-Ala carboxypeptidase</fullName>
        <ecNumber evidence="4">3.4.16.4</ecNumber>
    </recommendedName>
</protein>
<dbReference type="Proteomes" id="UP000280960">
    <property type="component" value="Chromosome"/>
</dbReference>
<dbReference type="PANTHER" id="PTHR21581">
    <property type="entry name" value="D-ALANYL-D-ALANINE CARBOXYPEPTIDASE"/>
    <property type="match status" value="1"/>
</dbReference>
<dbReference type="InterPro" id="IPR012907">
    <property type="entry name" value="Peptidase_S11_C"/>
</dbReference>
<keyword evidence="5 19" id="KW-0121">Carboxypeptidase</keyword>
<keyword evidence="20" id="KW-1185">Reference proteome</keyword>
<dbReference type="GO" id="GO:0006508">
    <property type="term" value="P:proteolysis"/>
    <property type="evidence" value="ECO:0007669"/>
    <property type="project" value="UniProtKB-KW"/>
</dbReference>
<evidence type="ECO:0000256" key="6">
    <source>
        <dbReference type="ARBA" id="ARBA00022670"/>
    </source>
</evidence>
<dbReference type="EC" id="3.4.16.4" evidence="4"/>
<comment type="catalytic activity">
    <reaction evidence="12">
        <text>Preferential cleavage: (Ac)2-L-Lys-D-Ala-|-D-Ala. Also transpeptidation of peptidyl-alanyl moieties that are N-acyl substituents of D-alanine.</text>
        <dbReference type="EC" id="3.4.16.4"/>
    </reaction>
</comment>
<evidence type="ECO:0000256" key="8">
    <source>
        <dbReference type="ARBA" id="ARBA00022801"/>
    </source>
</evidence>
<dbReference type="GO" id="GO:0009252">
    <property type="term" value="P:peptidoglycan biosynthetic process"/>
    <property type="evidence" value="ECO:0007669"/>
    <property type="project" value="UniProtKB-UniPathway"/>
</dbReference>
<dbReference type="Pfam" id="PF07943">
    <property type="entry name" value="PBP5_C"/>
    <property type="match status" value="1"/>
</dbReference>
<dbReference type="RefSeq" id="WP_122014924.1">
    <property type="nucleotide sequence ID" value="NZ_CP033169.1"/>
</dbReference>
<feature type="domain" description="Peptidase S11 D-Ala-D-Ala carboxypeptidase A C-terminal" evidence="18">
    <location>
        <begin position="279"/>
        <end position="366"/>
    </location>
</feature>
<evidence type="ECO:0000256" key="17">
    <source>
        <dbReference type="SAM" id="SignalP"/>
    </source>
</evidence>
<evidence type="ECO:0000256" key="16">
    <source>
        <dbReference type="SAM" id="Phobius"/>
    </source>
</evidence>
<feature type="binding site" evidence="14">
    <location>
        <position position="230"/>
    </location>
    <ligand>
        <name>substrate</name>
    </ligand>
</feature>
<evidence type="ECO:0000256" key="15">
    <source>
        <dbReference type="RuleBase" id="RU004016"/>
    </source>
</evidence>
<dbReference type="Pfam" id="PF00768">
    <property type="entry name" value="Peptidase_S11"/>
    <property type="match status" value="1"/>
</dbReference>
<dbReference type="EMBL" id="CP033169">
    <property type="protein sequence ID" value="AYO30941.1"/>
    <property type="molecule type" value="Genomic_DNA"/>
</dbReference>
<proteinExistence type="inferred from homology"/>
<name>A0A3G2R6B0_9FIRM</name>
<feature type="signal peptide" evidence="17">
    <location>
        <begin position="1"/>
        <end position="22"/>
    </location>
</feature>
<dbReference type="PANTHER" id="PTHR21581:SF33">
    <property type="entry name" value="D-ALANYL-D-ALANINE CARBOXYPEPTIDASE DACB"/>
    <property type="match status" value="1"/>
</dbReference>
<evidence type="ECO:0000256" key="5">
    <source>
        <dbReference type="ARBA" id="ARBA00022645"/>
    </source>
</evidence>
<feature type="active site" description="Proton acceptor" evidence="13">
    <location>
        <position position="70"/>
    </location>
</feature>
<evidence type="ECO:0000313" key="19">
    <source>
        <dbReference type="EMBL" id="AYO30941.1"/>
    </source>
</evidence>
<dbReference type="AlphaFoldDB" id="A0A3G2R6B0"/>
<keyword evidence="6" id="KW-0645">Protease</keyword>
<dbReference type="Gene3D" id="2.60.410.10">
    <property type="entry name" value="D-Ala-D-Ala carboxypeptidase, C-terminal domain"/>
    <property type="match status" value="1"/>
</dbReference>
<evidence type="ECO:0000256" key="13">
    <source>
        <dbReference type="PIRSR" id="PIRSR618044-1"/>
    </source>
</evidence>
<keyword evidence="11" id="KW-0961">Cell wall biogenesis/degradation</keyword>
<keyword evidence="10" id="KW-0573">Peptidoglycan synthesis</keyword>
<feature type="active site" description="Proton acceptor" evidence="13">
    <location>
        <position position="67"/>
    </location>
</feature>
<dbReference type="InterPro" id="IPR001967">
    <property type="entry name" value="Peptidase_S11_N"/>
</dbReference>
<dbReference type="InterPro" id="IPR012338">
    <property type="entry name" value="Beta-lactam/transpept-like"/>
</dbReference>
<dbReference type="PRINTS" id="PR00725">
    <property type="entry name" value="DADACBPTASE1"/>
</dbReference>
<dbReference type="Gene3D" id="3.40.710.10">
    <property type="entry name" value="DD-peptidase/beta-lactamase superfamily"/>
    <property type="match status" value="1"/>
</dbReference>
<comment type="similarity">
    <text evidence="3 15">Belongs to the peptidase S11 family.</text>
</comment>
<feature type="active site" evidence="13">
    <location>
        <position position="122"/>
    </location>
</feature>
<sequence>MKRIVCFFIVLFFVLGQLMADAAADPVSLATPGSPPSITGETGVLIDVKTGKVLYDKNAHDRMEPASTTKIMTAILALEKGKLTDIVVTGKEPPRVDGTRIYLEEGEKLTLEQMLYAMLLNSANDAAVAIAEHIGGDVPSFVKMMNEKAREIGAKDTTFVNPNGLPVEGHLTTAYDLALMARYALLNLPEFRKIVSTKTSNIPWQGKEWDRRLINLNKLLWNYDGADGVKTGYTHSAGQTLVASATKDGWQLIAVVLKSQGRNIWRDAESLLDYGFNNFKPITVIEKGRVITSEKVKYGDIVELETSAGFSTVIPRGTNPLTTKTVIKPGITAPIKKGDVLGELEIFENGQIIGNIPLVAREDIPRKIYTNWWFWPGVISLAFYAPFRIMVGVRRYKRYKNHTRYISYVKKYR</sequence>
<keyword evidence="7 17" id="KW-0732">Signal</keyword>
<dbReference type="GO" id="GO:0009002">
    <property type="term" value="F:serine-type D-Ala-D-Ala carboxypeptidase activity"/>
    <property type="evidence" value="ECO:0007669"/>
    <property type="project" value="UniProtKB-EC"/>
</dbReference>
<accession>A0A3G2R6B0</accession>
<keyword evidence="16" id="KW-0812">Transmembrane</keyword>
<keyword evidence="16" id="KW-1133">Transmembrane helix</keyword>
<reference evidence="19 20" key="1">
    <citation type="submission" date="2018-10" db="EMBL/GenBank/DDBJ databases">
        <authorList>
            <person name="Zhang X."/>
        </authorList>
    </citation>
    <scope>NUCLEOTIDE SEQUENCE [LARGE SCALE GENOMIC DNA]</scope>
    <source>
        <strain evidence="19 20">SK-G1</strain>
    </source>
</reference>
<keyword evidence="9" id="KW-0133">Cell shape</keyword>
<evidence type="ECO:0000256" key="2">
    <source>
        <dbReference type="ARBA" id="ARBA00004752"/>
    </source>
</evidence>
<feature type="chain" id="PRO_5038895443" description="serine-type D-Ala-D-Ala carboxypeptidase" evidence="17">
    <location>
        <begin position="23"/>
        <end position="413"/>
    </location>
</feature>
<comment type="function">
    <text evidence="1">Removes C-terminal D-alanyl residues from sugar-peptide cell wall precursors.</text>
</comment>
<dbReference type="SUPFAM" id="SSF69189">
    <property type="entry name" value="Penicillin-binding protein associated domain"/>
    <property type="match status" value="1"/>
</dbReference>
<evidence type="ECO:0000256" key="9">
    <source>
        <dbReference type="ARBA" id="ARBA00022960"/>
    </source>
</evidence>